<feature type="coiled-coil region" evidence="1">
    <location>
        <begin position="3"/>
        <end position="71"/>
    </location>
</feature>
<evidence type="ECO:0000256" key="1">
    <source>
        <dbReference type="SAM" id="Coils"/>
    </source>
</evidence>
<protein>
    <submittedName>
        <fullName evidence="2">Uncharacterized protein</fullName>
    </submittedName>
</protein>
<organism evidence="2">
    <name type="scientific">marine metagenome</name>
    <dbReference type="NCBI Taxonomy" id="408172"/>
    <lineage>
        <taxon>unclassified sequences</taxon>
        <taxon>metagenomes</taxon>
        <taxon>ecological metagenomes</taxon>
    </lineage>
</organism>
<dbReference type="EMBL" id="UINC01070965">
    <property type="protein sequence ID" value="SVC05518.1"/>
    <property type="molecule type" value="Genomic_DNA"/>
</dbReference>
<proteinExistence type="predicted"/>
<keyword evidence="1" id="KW-0175">Coiled coil</keyword>
<gene>
    <name evidence="2" type="ORF">METZ01_LOCUS258372</name>
</gene>
<name>A0A382J137_9ZZZZ</name>
<reference evidence="2" key="1">
    <citation type="submission" date="2018-05" db="EMBL/GenBank/DDBJ databases">
        <authorList>
            <person name="Lanie J.A."/>
            <person name="Ng W.-L."/>
            <person name="Kazmierczak K.M."/>
            <person name="Andrzejewski T.M."/>
            <person name="Davidsen T.M."/>
            <person name="Wayne K.J."/>
            <person name="Tettelin H."/>
            <person name="Glass J.I."/>
            <person name="Rusch D."/>
            <person name="Podicherti R."/>
            <person name="Tsui H.-C.T."/>
            <person name="Winkler M.E."/>
        </authorList>
    </citation>
    <scope>NUCLEOTIDE SEQUENCE</scope>
</reference>
<dbReference type="AlphaFoldDB" id="A0A382J137"/>
<sequence>MDLDDADSDVREAESDLREIEKEKEILEKWGFGSEIPSELWGEITSRTAFVMKKETEVKRLEEELENYETA</sequence>
<accession>A0A382J137</accession>
<evidence type="ECO:0000313" key="2">
    <source>
        <dbReference type="EMBL" id="SVC05518.1"/>
    </source>
</evidence>